<evidence type="ECO:0000313" key="2">
    <source>
        <dbReference type="Proteomes" id="UP000033710"/>
    </source>
</evidence>
<name>A0A0F2M7R9_SPOSC</name>
<dbReference type="GeneID" id="27672037"/>
<dbReference type="EMBL" id="AXCR01000007">
    <property type="protein sequence ID" value="KJR84221.1"/>
    <property type="molecule type" value="Genomic_DNA"/>
</dbReference>
<comment type="caution">
    <text evidence="1">The sequence shown here is derived from an EMBL/GenBank/DDBJ whole genome shotgun (WGS) entry which is preliminary data.</text>
</comment>
<dbReference type="AlphaFoldDB" id="A0A0F2M7R9"/>
<dbReference type="Proteomes" id="UP000033710">
    <property type="component" value="Unassembled WGS sequence"/>
</dbReference>
<organism evidence="1 2">
    <name type="scientific">Sporothrix schenckii 1099-18</name>
    <dbReference type="NCBI Taxonomy" id="1397361"/>
    <lineage>
        <taxon>Eukaryota</taxon>
        <taxon>Fungi</taxon>
        <taxon>Dikarya</taxon>
        <taxon>Ascomycota</taxon>
        <taxon>Pezizomycotina</taxon>
        <taxon>Sordariomycetes</taxon>
        <taxon>Sordariomycetidae</taxon>
        <taxon>Ophiostomatales</taxon>
        <taxon>Ophiostomataceae</taxon>
        <taxon>Sporothrix</taxon>
    </lineage>
</organism>
<gene>
    <name evidence="1" type="ORF">SPSK_10215</name>
</gene>
<dbReference type="KEGG" id="ssck:SPSK_10215"/>
<protein>
    <submittedName>
        <fullName evidence="1">Uncharacterized protein</fullName>
    </submittedName>
</protein>
<sequence>MGGSVILDAPRMGVQCKGAKRTKGGRIGVARRKVRVKLRLILYRIRVWSGIQEPDTKGWREQQQLMFEAGG</sequence>
<dbReference type="VEuPathDB" id="FungiDB:SPSK_10215"/>
<reference evidence="1 2" key="2">
    <citation type="journal article" date="2015" name="Eukaryot. Cell">
        <title>Asexual propagation of a virulent clone complex in a human and feline outbreak of sporotrichosis.</title>
        <authorList>
            <person name="Teixeira Mde M."/>
            <person name="Rodrigues A.M."/>
            <person name="Tsui C.K."/>
            <person name="de Almeida L.G."/>
            <person name="Van Diepeningen A.D."/>
            <person name="van den Ende B.G."/>
            <person name="Fernandes G.F."/>
            <person name="Kano R."/>
            <person name="Hamelin R.C."/>
            <person name="Lopes-Bezerra L.M."/>
            <person name="Vasconcelos A.T."/>
            <person name="de Hoog S."/>
            <person name="de Camargo Z.P."/>
            <person name="Felipe M.S."/>
        </authorList>
    </citation>
    <scope>NUCLEOTIDE SEQUENCE [LARGE SCALE GENOMIC DNA]</scope>
    <source>
        <strain evidence="1 2">1099-18</strain>
    </source>
</reference>
<accession>A0A0F2M7R9</accession>
<dbReference type="RefSeq" id="XP_016586897.1">
    <property type="nucleotide sequence ID" value="XM_016736760.1"/>
</dbReference>
<reference evidence="1 2" key="1">
    <citation type="journal article" date="2014" name="BMC Genomics">
        <title>Comparative genomics of the major fungal agents of human and animal Sporotrichosis: Sporothrix schenckii and Sporothrix brasiliensis.</title>
        <authorList>
            <person name="Teixeira M.M."/>
            <person name="de Almeida L.G."/>
            <person name="Kubitschek-Barreira P."/>
            <person name="Alves F.L."/>
            <person name="Kioshima E.S."/>
            <person name="Abadio A.K."/>
            <person name="Fernandes L."/>
            <person name="Derengowski L.S."/>
            <person name="Ferreira K.S."/>
            <person name="Souza R.C."/>
            <person name="Ruiz J.C."/>
            <person name="de Andrade N.C."/>
            <person name="Paes H.C."/>
            <person name="Nicola A.M."/>
            <person name="Albuquerque P."/>
            <person name="Gerber A.L."/>
            <person name="Martins V.P."/>
            <person name="Peconick L.D."/>
            <person name="Neto A.V."/>
            <person name="Chaucanez C.B."/>
            <person name="Silva P.A."/>
            <person name="Cunha O.L."/>
            <person name="de Oliveira F.F."/>
            <person name="dos Santos T.C."/>
            <person name="Barros A.L."/>
            <person name="Soares M.A."/>
            <person name="de Oliveira L.M."/>
            <person name="Marini M.M."/>
            <person name="Villalobos-Duno H."/>
            <person name="Cunha M.M."/>
            <person name="de Hoog S."/>
            <person name="da Silveira J.F."/>
            <person name="Henrissat B."/>
            <person name="Nino-Vega G.A."/>
            <person name="Cisalpino P.S."/>
            <person name="Mora-Montes H.M."/>
            <person name="Almeida S.R."/>
            <person name="Stajich J.E."/>
            <person name="Lopes-Bezerra L.M."/>
            <person name="Vasconcelos A.T."/>
            <person name="Felipe M.S."/>
        </authorList>
    </citation>
    <scope>NUCLEOTIDE SEQUENCE [LARGE SCALE GENOMIC DNA]</scope>
    <source>
        <strain evidence="1 2">1099-18</strain>
    </source>
</reference>
<proteinExistence type="predicted"/>
<evidence type="ECO:0000313" key="1">
    <source>
        <dbReference type="EMBL" id="KJR84221.1"/>
    </source>
</evidence>